<dbReference type="PROSITE" id="PS50216">
    <property type="entry name" value="DHHC"/>
    <property type="match status" value="1"/>
</dbReference>
<dbReference type="AlphaFoldDB" id="A0AAF3E902"/>
<evidence type="ECO:0000313" key="9">
    <source>
        <dbReference type="Proteomes" id="UP000887575"/>
    </source>
</evidence>
<feature type="transmembrane region" description="Helical" evidence="7">
    <location>
        <begin position="69"/>
        <end position="90"/>
    </location>
</feature>
<evidence type="ECO:0000259" key="8">
    <source>
        <dbReference type="Pfam" id="PF01529"/>
    </source>
</evidence>
<evidence type="ECO:0000256" key="6">
    <source>
        <dbReference type="ARBA" id="ARBA00047790"/>
    </source>
</evidence>
<comment type="catalytic activity">
    <reaction evidence="6">
        <text>L-cysteinyl-[protein] + hexadecanoyl-CoA = S-hexadecanoyl-L-cysteinyl-[protein] + CoA</text>
        <dbReference type="Rhea" id="RHEA:36683"/>
        <dbReference type="Rhea" id="RHEA-COMP:10131"/>
        <dbReference type="Rhea" id="RHEA-COMP:11032"/>
        <dbReference type="ChEBI" id="CHEBI:29950"/>
        <dbReference type="ChEBI" id="CHEBI:57287"/>
        <dbReference type="ChEBI" id="CHEBI:57379"/>
        <dbReference type="ChEBI" id="CHEBI:74151"/>
        <dbReference type="EC" id="2.3.1.225"/>
    </reaction>
    <physiologicalReaction direction="left-to-right" evidence="6">
        <dbReference type="Rhea" id="RHEA:36684"/>
    </physiologicalReaction>
</comment>
<dbReference type="PANTHER" id="PTHR12349">
    <property type="entry name" value="ANKYRIN REPEAT AND LEM DOMAIN-CONTAINING PROTEIN 2"/>
    <property type="match status" value="1"/>
</dbReference>
<accession>A0AAF3E902</accession>
<name>A0AAF3E902_9BILA</name>
<dbReference type="WBParaSite" id="MBELARI_LOCUS10393">
    <property type="protein sequence ID" value="MBELARI_LOCUS10393"/>
    <property type="gene ID" value="MBELARI_LOCUS10393"/>
</dbReference>
<comment type="subcellular location">
    <subcellularLocation>
        <location evidence="1">Membrane</location>
        <topology evidence="1">Multi-pass membrane protein</topology>
    </subcellularLocation>
</comment>
<dbReference type="Pfam" id="PF01529">
    <property type="entry name" value="DHHC"/>
    <property type="match status" value="1"/>
</dbReference>
<feature type="transmembrane region" description="Helical" evidence="7">
    <location>
        <begin position="37"/>
        <end position="57"/>
    </location>
</feature>
<dbReference type="PANTHER" id="PTHR12349:SF2">
    <property type="entry name" value="PALMITOYLTRANSFERASE ZDHHC8"/>
    <property type="match status" value="1"/>
</dbReference>
<keyword evidence="3 7" id="KW-1133">Transmembrane helix</keyword>
<feature type="domain" description="Palmitoyltransferase DHHC" evidence="8">
    <location>
        <begin position="130"/>
        <end position="250"/>
    </location>
</feature>
<comment type="similarity">
    <text evidence="5">Belongs to the DHHC palmitoyltransferase family. ERF2/ZDHHC9 subfamily.</text>
</comment>
<dbReference type="Proteomes" id="UP000887575">
    <property type="component" value="Unassembled WGS sequence"/>
</dbReference>
<sequence>MARNFPRFTIALSFKSAAIHRQKGSRLRKMCKKISQLLPATVAWSLIVVCSFCFYYFLTPALGSKFGWLGWAACIGDGFLFFMVVSNLIMAMCMDPGLLPLAVTTEENSQTDDFKSPLYKNVEINGITVRMKWCVTCKFYRPPRSSHCSVCNRCIDSFDHHCPWVHNCVGKRNYRYFFYFLVFLSLHMIYVFSICLTYILTTRDEMLTRPNLCAIVLLALCAILSFPVIGLTIFHIVLVSRGRTTNEQVTGKFQSGYNPFTVGCCGNIKTTLCGSQFPSYEIYMRNKERERMMKQKRSEKKGKKALLLEDDHGVIYVPSNNLKETHGHGHIRLKQLKLADSESVGTALSIAGGISKDGESIQTRDRAMQGGSTCNLYDETNSVRSPEKSAYEASVEEAYRGVDNKRISSSKRLSSNSGEGFEKNSGDVYFENRHQAVKILNGDRSRPLNFTDAIRLHDQLTSPSTKAVPL</sequence>
<comment type="domain">
    <text evidence="7">The DHHC domain is required for palmitoyltransferase activity.</text>
</comment>
<keyword evidence="9" id="KW-1185">Reference proteome</keyword>
<protein>
    <recommendedName>
        <fullName evidence="7">Palmitoyltransferase</fullName>
        <ecNumber evidence="7">2.3.1.225</ecNumber>
    </recommendedName>
</protein>
<dbReference type="GO" id="GO:0016020">
    <property type="term" value="C:membrane"/>
    <property type="evidence" value="ECO:0007669"/>
    <property type="project" value="UniProtKB-SubCell"/>
</dbReference>
<evidence type="ECO:0000256" key="2">
    <source>
        <dbReference type="ARBA" id="ARBA00022692"/>
    </source>
</evidence>
<feature type="transmembrane region" description="Helical" evidence="7">
    <location>
        <begin position="176"/>
        <end position="200"/>
    </location>
</feature>
<keyword evidence="7" id="KW-0808">Transferase</keyword>
<dbReference type="EC" id="2.3.1.225" evidence="7"/>
<evidence type="ECO:0000256" key="7">
    <source>
        <dbReference type="RuleBase" id="RU079119"/>
    </source>
</evidence>
<evidence type="ECO:0000256" key="1">
    <source>
        <dbReference type="ARBA" id="ARBA00004141"/>
    </source>
</evidence>
<evidence type="ECO:0000256" key="3">
    <source>
        <dbReference type="ARBA" id="ARBA00022989"/>
    </source>
</evidence>
<evidence type="ECO:0000313" key="10">
    <source>
        <dbReference type="WBParaSite" id="MBELARI_LOCUS10393"/>
    </source>
</evidence>
<dbReference type="InterPro" id="IPR001594">
    <property type="entry name" value="Palmitoyltrfase_DHHC"/>
</dbReference>
<reference evidence="10" key="1">
    <citation type="submission" date="2024-02" db="UniProtKB">
        <authorList>
            <consortium name="WormBaseParasite"/>
        </authorList>
    </citation>
    <scope>IDENTIFICATION</scope>
</reference>
<organism evidence="9 10">
    <name type="scientific">Mesorhabditis belari</name>
    <dbReference type="NCBI Taxonomy" id="2138241"/>
    <lineage>
        <taxon>Eukaryota</taxon>
        <taxon>Metazoa</taxon>
        <taxon>Ecdysozoa</taxon>
        <taxon>Nematoda</taxon>
        <taxon>Chromadorea</taxon>
        <taxon>Rhabditida</taxon>
        <taxon>Rhabditina</taxon>
        <taxon>Rhabditomorpha</taxon>
        <taxon>Rhabditoidea</taxon>
        <taxon>Rhabditidae</taxon>
        <taxon>Mesorhabditinae</taxon>
        <taxon>Mesorhabditis</taxon>
    </lineage>
</organism>
<feature type="transmembrane region" description="Helical" evidence="7">
    <location>
        <begin position="212"/>
        <end position="238"/>
    </location>
</feature>
<evidence type="ECO:0000256" key="4">
    <source>
        <dbReference type="ARBA" id="ARBA00023136"/>
    </source>
</evidence>
<dbReference type="GO" id="GO:0019706">
    <property type="term" value="F:protein-cysteine S-palmitoyltransferase activity"/>
    <property type="evidence" value="ECO:0007669"/>
    <property type="project" value="UniProtKB-EC"/>
</dbReference>
<keyword evidence="2 7" id="KW-0812">Transmembrane</keyword>
<keyword evidence="4 7" id="KW-0472">Membrane</keyword>
<keyword evidence="7" id="KW-0012">Acyltransferase</keyword>
<proteinExistence type="inferred from homology"/>
<evidence type="ECO:0000256" key="5">
    <source>
        <dbReference type="ARBA" id="ARBA00023463"/>
    </source>
</evidence>